<dbReference type="Proteomes" id="UP000823629">
    <property type="component" value="Unassembled WGS sequence"/>
</dbReference>
<name>A0A9D9GRF8_9BACL</name>
<feature type="transmembrane region" description="Helical" evidence="1">
    <location>
        <begin position="14"/>
        <end position="32"/>
    </location>
</feature>
<evidence type="ECO:0000313" key="3">
    <source>
        <dbReference type="Proteomes" id="UP000823629"/>
    </source>
</evidence>
<reference evidence="2" key="1">
    <citation type="submission" date="2020-10" db="EMBL/GenBank/DDBJ databases">
        <authorList>
            <person name="Gilroy R."/>
        </authorList>
    </citation>
    <scope>NUCLEOTIDE SEQUENCE</scope>
    <source>
        <strain evidence="2">1748</strain>
    </source>
</reference>
<dbReference type="AlphaFoldDB" id="A0A9D9GRF8"/>
<keyword evidence="1" id="KW-0472">Membrane</keyword>
<keyword evidence="1" id="KW-1133">Transmembrane helix</keyword>
<accession>A0A9D9GRF8</accession>
<comment type="caution">
    <text evidence="2">The sequence shown here is derived from an EMBL/GenBank/DDBJ whole genome shotgun (WGS) entry which is preliminary data.</text>
</comment>
<evidence type="ECO:0000313" key="2">
    <source>
        <dbReference type="EMBL" id="MBO8414171.1"/>
    </source>
</evidence>
<reference evidence="2" key="2">
    <citation type="journal article" date="2021" name="PeerJ">
        <title>Extensive microbial diversity within the chicken gut microbiome revealed by metagenomics and culture.</title>
        <authorList>
            <person name="Gilroy R."/>
            <person name="Ravi A."/>
            <person name="Getino M."/>
            <person name="Pursley I."/>
            <person name="Horton D.L."/>
            <person name="Alikhan N.F."/>
            <person name="Baker D."/>
            <person name="Gharbi K."/>
            <person name="Hall N."/>
            <person name="Watson M."/>
            <person name="Adriaenssens E.M."/>
            <person name="Foster-Nyarko E."/>
            <person name="Jarju S."/>
            <person name="Secka A."/>
            <person name="Antonio M."/>
            <person name="Oren A."/>
            <person name="Chaudhuri R.R."/>
            <person name="La Ragione R."/>
            <person name="Hildebrand F."/>
            <person name="Pallen M.J."/>
        </authorList>
    </citation>
    <scope>NUCLEOTIDE SEQUENCE</scope>
    <source>
        <strain evidence="2">1748</strain>
    </source>
</reference>
<organism evidence="2 3">
    <name type="scientific">Candidatus Scatoplasma merdavium</name>
    <dbReference type="NCBI Taxonomy" id="2840932"/>
    <lineage>
        <taxon>Bacteria</taxon>
        <taxon>Bacillati</taxon>
        <taxon>Bacillota</taxon>
        <taxon>Bacilli</taxon>
        <taxon>Bacillales</taxon>
        <taxon>Candidatus Scatoplasma</taxon>
    </lineage>
</organism>
<feature type="transmembrane region" description="Helical" evidence="1">
    <location>
        <begin position="154"/>
        <end position="179"/>
    </location>
</feature>
<dbReference type="EMBL" id="JADING010000048">
    <property type="protein sequence ID" value="MBO8414171.1"/>
    <property type="molecule type" value="Genomic_DNA"/>
</dbReference>
<keyword evidence="1" id="KW-0812">Transmembrane</keyword>
<feature type="transmembrane region" description="Helical" evidence="1">
    <location>
        <begin position="82"/>
        <end position="102"/>
    </location>
</feature>
<proteinExistence type="predicted"/>
<protein>
    <submittedName>
        <fullName evidence="2">Uncharacterized protein</fullName>
    </submittedName>
</protein>
<sequence length="206" mass="24002">MVTLIKFSESDKKILLILLIIILLFIIVFGYLQKLVAYIMRKQGLAVDTMMYDILRTGVIKKKGEFKKEAYRKSMVLFTKKAWIPFLIIAVSVLAILIFGWAKGENGLSYYPEAWSSLTFDLDWPTNEFFGLTIVSDWPSIVKYPDFSWSIDKYYALFFTLIGAISALFYLYQVQAYLARAMRIRRLGRTYFSKDLEKQSNQQIAQ</sequence>
<gene>
    <name evidence="2" type="ORF">IAC78_01640</name>
</gene>
<evidence type="ECO:0000256" key="1">
    <source>
        <dbReference type="SAM" id="Phobius"/>
    </source>
</evidence>